<reference evidence="6 7" key="1">
    <citation type="submission" date="2024-12" db="EMBL/GenBank/DDBJ databases">
        <authorList>
            <person name="Hu S."/>
        </authorList>
    </citation>
    <scope>NUCLEOTIDE SEQUENCE [LARGE SCALE GENOMIC DNA]</scope>
    <source>
        <strain evidence="6 7">P-25</strain>
    </source>
</reference>
<dbReference type="EMBL" id="SRMP02000012">
    <property type="protein sequence ID" value="MFN0291683.1"/>
    <property type="molecule type" value="Genomic_DNA"/>
</dbReference>
<evidence type="ECO:0000256" key="1">
    <source>
        <dbReference type="ARBA" id="ARBA00022553"/>
    </source>
</evidence>
<evidence type="ECO:0000256" key="5">
    <source>
        <dbReference type="ARBA" id="ARBA00022801"/>
    </source>
</evidence>
<dbReference type="Pfam" id="PF01934">
    <property type="entry name" value="HepT-like"/>
    <property type="match status" value="1"/>
</dbReference>
<proteinExistence type="predicted"/>
<name>A0ABW9JH13_9SPHI</name>
<keyword evidence="7" id="KW-1185">Reference proteome</keyword>
<keyword evidence="3" id="KW-0540">Nuclease</keyword>
<dbReference type="Proteomes" id="UP001517367">
    <property type="component" value="Unassembled WGS sequence"/>
</dbReference>
<sequence length="112" mass="13115">MEPKIEKYLFDIQVSIQSINEYLGLKKDFKDYQANKQLRRAVERELEIIGEAANRILQINPAIAISDARKIVDLRNWVIHGYDKVDDVIIWGIVCNYLPKLKLQIDNLFKTL</sequence>
<evidence type="ECO:0000313" key="7">
    <source>
        <dbReference type="Proteomes" id="UP001517367"/>
    </source>
</evidence>
<evidence type="ECO:0000313" key="6">
    <source>
        <dbReference type="EMBL" id="MFN0291683.1"/>
    </source>
</evidence>
<accession>A0ABW9JH13</accession>
<evidence type="ECO:0000256" key="4">
    <source>
        <dbReference type="ARBA" id="ARBA00022741"/>
    </source>
</evidence>
<evidence type="ECO:0000256" key="3">
    <source>
        <dbReference type="ARBA" id="ARBA00022722"/>
    </source>
</evidence>
<dbReference type="PANTHER" id="PTHR34139:SF1">
    <property type="entry name" value="RNASE MJ1380-RELATED"/>
    <property type="match status" value="1"/>
</dbReference>
<gene>
    <name evidence="6" type="ORF">E5L68_009770</name>
</gene>
<dbReference type="InterPro" id="IPR051813">
    <property type="entry name" value="HepT_RNase_toxin"/>
</dbReference>
<keyword evidence="5" id="KW-0378">Hydrolase</keyword>
<dbReference type="InterPro" id="IPR008201">
    <property type="entry name" value="HepT-like"/>
</dbReference>
<keyword evidence="4" id="KW-0547">Nucleotide-binding</keyword>
<evidence type="ECO:0000256" key="2">
    <source>
        <dbReference type="ARBA" id="ARBA00022649"/>
    </source>
</evidence>
<keyword evidence="2" id="KW-1277">Toxin-antitoxin system</keyword>
<protein>
    <submittedName>
        <fullName evidence="6">DUF86 domain-containing protein</fullName>
    </submittedName>
</protein>
<dbReference type="PANTHER" id="PTHR34139">
    <property type="entry name" value="UPF0331 PROTEIN MJ0127"/>
    <property type="match status" value="1"/>
</dbReference>
<comment type="caution">
    <text evidence="6">The sequence shown here is derived from an EMBL/GenBank/DDBJ whole genome shotgun (WGS) entry which is preliminary data.</text>
</comment>
<organism evidence="6 7">
    <name type="scientific">Pedobacter helvus</name>
    <dbReference type="NCBI Taxonomy" id="2563444"/>
    <lineage>
        <taxon>Bacteria</taxon>
        <taxon>Pseudomonadati</taxon>
        <taxon>Bacteroidota</taxon>
        <taxon>Sphingobacteriia</taxon>
        <taxon>Sphingobacteriales</taxon>
        <taxon>Sphingobacteriaceae</taxon>
        <taxon>Pedobacter</taxon>
    </lineage>
</organism>
<keyword evidence="1" id="KW-0597">Phosphoprotein</keyword>
<dbReference type="RefSeq" id="WP_138728270.1">
    <property type="nucleotide sequence ID" value="NZ_SRMP02000012.1"/>
</dbReference>